<gene>
    <name evidence="2" type="ORF">H0485_11205</name>
</gene>
<evidence type="ECO:0000313" key="2">
    <source>
        <dbReference type="EMBL" id="MCB5410564.1"/>
    </source>
</evidence>
<evidence type="ECO:0000313" key="3">
    <source>
        <dbReference type="Proteomes" id="UP001198571"/>
    </source>
</evidence>
<evidence type="ECO:0000256" key="1">
    <source>
        <dbReference type="SAM" id="SignalP"/>
    </source>
</evidence>
<sequence length="281" mass="29875">MSLPLPASRLSLALILSCAAPAALLAQTPPDRLPLGPYEASVVETGDFNRQLLVDGKVLAEDGLVLLDQALELGGVSLVTGVAGAGGNACNATPFVVWLQKGVPQIAGPIDSCSYFETEVRGDRLVFASAALPGSPAEIWHWSPSEGLRPDQAEGFSPDASETWTDFSGLAGKHPIEAMSFGPVYSLLSQSMSPEDWESYIAILSGLGSGDLGENGYSGSACVKLNCDAERAWLWIDPARQQAVALWMGPEDEEPLSWPYERADWPEWVQLEAARIFSGAG</sequence>
<dbReference type="Proteomes" id="UP001198571">
    <property type="component" value="Unassembled WGS sequence"/>
</dbReference>
<keyword evidence="1" id="KW-0732">Signal</keyword>
<reference evidence="2 3" key="1">
    <citation type="submission" date="2020-07" db="EMBL/GenBank/DDBJ databases">
        <title>Pseudogemmobacter sp. nov., isolated from poultry manure in Taiwan.</title>
        <authorList>
            <person name="Lin S.-Y."/>
            <person name="Tang Y.-S."/>
            <person name="Young C.-C."/>
        </authorList>
    </citation>
    <scope>NUCLEOTIDE SEQUENCE [LARGE SCALE GENOMIC DNA]</scope>
    <source>
        <strain evidence="2 3">CC-YST710</strain>
    </source>
</reference>
<protein>
    <submittedName>
        <fullName evidence="2">Uncharacterized protein</fullName>
    </submittedName>
</protein>
<feature type="chain" id="PRO_5046310127" evidence="1">
    <location>
        <begin position="23"/>
        <end position="281"/>
    </location>
</feature>
<organism evidence="2 3">
    <name type="scientific">Pseudogemmobacter faecipullorum</name>
    <dbReference type="NCBI Taxonomy" id="2755041"/>
    <lineage>
        <taxon>Bacteria</taxon>
        <taxon>Pseudomonadati</taxon>
        <taxon>Pseudomonadota</taxon>
        <taxon>Alphaproteobacteria</taxon>
        <taxon>Rhodobacterales</taxon>
        <taxon>Paracoccaceae</taxon>
        <taxon>Pseudogemmobacter</taxon>
    </lineage>
</organism>
<feature type="signal peptide" evidence="1">
    <location>
        <begin position="1"/>
        <end position="22"/>
    </location>
</feature>
<dbReference type="EMBL" id="JACDXX010000009">
    <property type="protein sequence ID" value="MCB5410564.1"/>
    <property type="molecule type" value="Genomic_DNA"/>
</dbReference>
<comment type="caution">
    <text evidence="2">The sequence shown here is derived from an EMBL/GenBank/DDBJ whole genome shotgun (WGS) entry which is preliminary data.</text>
</comment>
<keyword evidence="3" id="KW-1185">Reference proteome</keyword>
<accession>A0ABS8CMG2</accession>
<name>A0ABS8CMG2_9RHOB</name>
<proteinExistence type="predicted"/>
<dbReference type="RefSeq" id="WP_226935575.1">
    <property type="nucleotide sequence ID" value="NZ_JACDXX010000009.1"/>
</dbReference>